<feature type="compositionally biased region" description="Polar residues" evidence="2">
    <location>
        <begin position="723"/>
        <end position="739"/>
    </location>
</feature>
<dbReference type="EMBL" id="CAMPGE010024411">
    <property type="protein sequence ID" value="CAI2382253.1"/>
    <property type="molecule type" value="Genomic_DNA"/>
</dbReference>
<feature type="coiled-coil region" evidence="1">
    <location>
        <begin position="54"/>
        <end position="81"/>
    </location>
</feature>
<dbReference type="AlphaFoldDB" id="A0AAD2D7E2"/>
<protein>
    <submittedName>
        <fullName evidence="3">Uncharacterized protein</fullName>
    </submittedName>
</protein>
<organism evidence="3 4">
    <name type="scientific">Euplotes crassus</name>
    <dbReference type="NCBI Taxonomy" id="5936"/>
    <lineage>
        <taxon>Eukaryota</taxon>
        <taxon>Sar</taxon>
        <taxon>Alveolata</taxon>
        <taxon>Ciliophora</taxon>
        <taxon>Intramacronucleata</taxon>
        <taxon>Spirotrichea</taxon>
        <taxon>Hypotrichia</taxon>
        <taxon>Euplotida</taxon>
        <taxon>Euplotidae</taxon>
        <taxon>Moneuplotes</taxon>
    </lineage>
</organism>
<keyword evidence="1" id="KW-0175">Coiled coil</keyword>
<evidence type="ECO:0000313" key="3">
    <source>
        <dbReference type="EMBL" id="CAI2382253.1"/>
    </source>
</evidence>
<accession>A0AAD2D7E2</accession>
<reference evidence="3" key="1">
    <citation type="submission" date="2023-07" db="EMBL/GenBank/DDBJ databases">
        <authorList>
            <consortium name="AG Swart"/>
            <person name="Singh M."/>
            <person name="Singh A."/>
            <person name="Seah K."/>
            <person name="Emmerich C."/>
        </authorList>
    </citation>
    <scope>NUCLEOTIDE SEQUENCE</scope>
    <source>
        <strain evidence="3">DP1</strain>
    </source>
</reference>
<evidence type="ECO:0000256" key="1">
    <source>
        <dbReference type="SAM" id="Coils"/>
    </source>
</evidence>
<sequence>MSRASSFREDYKDEEIDYTGYRKYKKLINPDKLIGITYNFDPMKLAIDTLFKKCFETEQQMAHLKNQNEDVSQQLEDCKDVILESQEKFVIVQCKIGSVNPEDYSFAQIYKDLHATAKKLDDLHKEMTELFQAKHDDGTMKYYKEELNKKCSKIGDRMTQLEQGIHAFVELHNFHDQNETQSLKMQKRESDNKLSKSQLSTVDPLLGNPPQTYDEEHKCLEKKLKQLKQKYSLISTNLKEEKPDAFAQEKENIYKRIEEATQIAKANKKKVVETQSSLTKALEETTDKLLKNCSDRVHDLKAELIKRLKKIENLSMGGSSIGESTITSIRGDIKDLTQKYKVCNDRLGQVDKDIAEHDDILAKLLKDTHAKASSKDHNDLAKDVDRLDAHFKQLLDQVNSIKVPDPVVASDDSARYQALERMLVSHQRKMEQSEEDLNKRMKDANKLTELIKEEVDAIIEEQEKQLVKTISKANLCEVRIGALENQLKDYHAKPAITGGDGDFKEAIKAVKALESKVEAHKHDFMDKLAAIEYQRLPLKLDKQDLEALESSLRDKIFGLDKKIMKLRTDLQSISKLHDRVVKTIEKDRAVEDKTDKDEVSLLKKPLMGFKCANCERDLNNLEQTSTEFFNWKKLPHQLQKRKKMNMNLHSIGQGFSKMLQTFSTDDLHKDQSKTNILSSDHIIEESDHTLPLPKNTARVIRDVGLASSGVGASEGNSRLLRNNLPLVQNSPGTNMNPDSNHPRREFFNSTEDGIRKFRSQTPRKDR</sequence>
<comment type="caution">
    <text evidence="3">The sequence shown here is derived from an EMBL/GenBank/DDBJ whole genome shotgun (WGS) entry which is preliminary data.</text>
</comment>
<proteinExistence type="predicted"/>
<dbReference type="Proteomes" id="UP001295684">
    <property type="component" value="Unassembled WGS sequence"/>
</dbReference>
<keyword evidence="4" id="KW-1185">Reference proteome</keyword>
<feature type="region of interest" description="Disordered" evidence="2">
    <location>
        <begin position="723"/>
        <end position="766"/>
    </location>
</feature>
<name>A0AAD2D7E2_EUPCR</name>
<evidence type="ECO:0000256" key="2">
    <source>
        <dbReference type="SAM" id="MobiDB-lite"/>
    </source>
</evidence>
<gene>
    <name evidence="3" type="ORF">ECRASSUSDP1_LOCUS23723</name>
</gene>
<evidence type="ECO:0000313" key="4">
    <source>
        <dbReference type="Proteomes" id="UP001295684"/>
    </source>
</evidence>
<feature type="coiled-coil region" evidence="1">
    <location>
        <begin position="416"/>
        <end position="454"/>
    </location>
</feature>
<feature type="region of interest" description="Disordered" evidence="2">
    <location>
        <begin position="180"/>
        <end position="209"/>
    </location>
</feature>